<dbReference type="Proteomes" id="UP000886602">
    <property type="component" value="Unassembled WGS sequence"/>
</dbReference>
<protein>
    <recommendedName>
        <fullName evidence="3">DUF2116 family Zn-ribbon domain-containing protein</fullName>
    </recommendedName>
</protein>
<sequence length="64" mass="7443">MSDEVDVSNDKWDWFVSMQVRSAQHRTAEAEATGECLFCSEELPEGRRWCDADCRDGWQKMKGK</sequence>
<comment type="caution">
    <text evidence="1">The sequence shown here is derived from an EMBL/GenBank/DDBJ whole genome shotgun (WGS) entry which is preliminary data.</text>
</comment>
<dbReference type="EMBL" id="JADJNC010000051">
    <property type="protein sequence ID" value="MBK7424804.1"/>
    <property type="molecule type" value="Genomic_DNA"/>
</dbReference>
<accession>A0A9D7IHV9</accession>
<gene>
    <name evidence="1" type="ORF">IPJ48_17925</name>
</gene>
<evidence type="ECO:0000313" key="1">
    <source>
        <dbReference type="EMBL" id="MBK7424804.1"/>
    </source>
</evidence>
<organism evidence="1 2">
    <name type="scientific">Candidatus Propionivibrio dominans</name>
    <dbReference type="NCBI Taxonomy" id="2954373"/>
    <lineage>
        <taxon>Bacteria</taxon>
        <taxon>Pseudomonadati</taxon>
        <taxon>Pseudomonadota</taxon>
        <taxon>Betaproteobacteria</taxon>
        <taxon>Rhodocyclales</taxon>
        <taxon>Rhodocyclaceae</taxon>
        <taxon>Propionivibrio</taxon>
    </lineage>
</organism>
<reference evidence="1" key="1">
    <citation type="submission" date="2020-10" db="EMBL/GenBank/DDBJ databases">
        <title>Connecting structure to function with the recovery of over 1000 high-quality activated sludge metagenome-assembled genomes encoding full-length rRNA genes using long-read sequencing.</title>
        <authorList>
            <person name="Singleton C.M."/>
            <person name="Petriglieri F."/>
            <person name="Kristensen J.M."/>
            <person name="Kirkegaard R.H."/>
            <person name="Michaelsen T.Y."/>
            <person name="Andersen M.H."/>
            <person name="Karst S.M."/>
            <person name="Dueholm M.S."/>
            <person name="Nielsen P.H."/>
            <person name="Albertsen M."/>
        </authorList>
    </citation>
    <scope>NUCLEOTIDE SEQUENCE</scope>
    <source>
        <strain evidence="1">EsbW_18-Q3-R4-48_MAXAC.044</strain>
    </source>
</reference>
<name>A0A9D7IHV9_9RHOO</name>
<evidence type="ECO:0008006" key="3">
    <source>
        <dbReference type="Google" id="ProtNLM"/>
    </source>
</evidence>
<dbReference type="AlphaFoldDB" id="A0A9D7IHV9"/>
<proteinExistence type="predicted"/>
<evidence type="ECO:0000313" key="2">
    <source>
        <dbReference type="Proteomes" id="UP000886602"/>
    </source>
</evidence>